<dbReference type="OrthoDB" id="2887454at2"/>
<dbReference type="Proteomes" id="UP000257144">
    <property type="component" value="Unassembled WGS sequence"/>
</dbReference>
<gene>
    <name evidence="1" type="ORF">DRW41_00780</name>
</gene>
<dbReference type="AlphaFoldDB" id="A0A3D8GUL1"/>
<protein>
    <submittedName>
        <fullName evidence="1">Uncharacterized protein</fullName>
    </submittedName>
</protein>
<evidence type="ECO:0000313" key="1">
    <source>
        <dbReference type="EMBL" id="RDU38138.1"/>
    </source>
</evidence>
<accession>A0A3D8GUL1</accession>
<comment type="caution">
    <text evidence="1">The sequence shown here is derived from an EMBL/GenBank/DDBJ whole genome shotgun (WGS) entry which is preliminary data.</text>
</comment>
<dbReference type="EMBL" id="QNQT01000001">
    <property type="protein sequence ID" value="RDU38138.1"/>
    <property type="molecule type" value="Genomic_DNA"/>
</dbReference>
<organism evidence="1 2">
    <name type="scientific">Neobacillus piezotolerans</name>
    <dbReference type="NCBI Taxonomy" id="2259171"/>
    <lineage>
        <taxon>Bacteria</taxon>
        <taxon>Bacillati</taxon>
        <taxon>Bacillota</taxon>
        <taxon>Bacilli</taxon>
        <taxon>Bacillales</taxon>
        <taxon>Bacillaceae</taxon>
        <taxon>Neobacillus</taxon>
    </lineage>
</organism>
<sequence length="152" mass="17986">MEEKELLLKLNAEQLLMRVIRYNNLVYLQAPEMVRASELRMILESLCKAVASTKAYPGESHKDFIKGPLVEKWAKDNEDFFRGADEESLELLQYHVNRNLSGRAEAIFKIMVEEKEEEERERLHKQHGVTDIEDYQFKKIFDEVFSETELFE</sequence>
<keyword evidence="2" id="KW-1185">Reference proteome</keyword>
<name>A0A3D8GUL1_9BACI</name>
<proteinExistence type="predicted"/>
<reference evidence="1 2" key="1">
    <citation type="submission" date="2018-07" db="EMBL/GenBank/DDBJ databases">
        <title>Bacillus sp. YLB-04 draft genome sequence.</title>
        <authorList>
            <person name="Yu L."/>
            <person name="Tang X."/>
        </authorList>
    </citation>
    <scope>NUCLEOTIDE SEQUENCE [LARGE SCALE GENOMIC DNA]</scope>
    <source>
        <strain evidence="1 2">YLB-04</strain>
    </source>
</reference>
<dbReference type="RefSeq" id="WP_115450061.1">
    <property type="nucleotide sequence ID" value="NZ_QNQT01000001.1"/>
</dbReference>
<evidence type="ECO:0000313" key="2">
    <source>
        <dbReference type="Proteomes" id="UP000257144"/>
    </source>
</evidence>